<dbReference type="Proteomes" id="UP000515163">
    <property type="component" value="Unplaced"/>
</dbReference>
<dbReference type="GeneID" id="116304752"/>
<keyword evidence="5" id="KW-1185">Reference proteome</keyword>
<comment type="similarity">
    <text evidence="3">Belongs to the RNA polymerase II subunit 5-mediating protein family.</text>
</comment>
<evidence type="ECO:0000256" key="3">
    <source>
        <dbReference type="ARBA" id="ARBA00038295"/>
    </source>
</evidence>
<dbReference type="KEGG" id="aten:116304752"/>
<dbReference type="Pfam" id="PF02996">
    <property type="entry name" value="Prefoldin"/>
    <property type="match status" value="1"/>
</dbReference>
<comment type="subcellular location">
    <subcellularLocation>
        <location evidence="1">Nucleus</location>
    </subcellularLocation>
</comment>
<feature type="compositionally biased region" description="Polar residues" evidence="4">
    <location>
        <begin position="270"/>
        <end position="298"/>
    </location>
</feature>
<feature type="compositionally biased region" description="Basic residues" evidence="4">
    <location>
        <begin position="372"/>
        <end position="383"/>
    </location>
</feature>
<dbReference type="InParanoid" id="A0A6P8ITP2"/>
<dbReference type="AlphaFoldDB" id="A0A6P8ITP2"/>
<dbReference type="GO" id="GO:0005634">
    <property type="term" value="C:nucleus"/>
    <property type="evidence" value="ECO:0007669"/>
    <property type="project" value="UniProtKB-SubCell"/>
</dbReference>
<dbReference type="OrthoDB" id="21413at2759"/>
<reference evidence="6" key="1">
    <citation type="submission" date="2025-08" db="UniProtKB">
        <authorList>
            <consortium name="RefSeq"/>
        </authorList>
    </citation>
    <scope>IDENTIFICATION</scope>
    <source>
        <tissue evidence="6">Tentacle</tissue>
    </source>
</reference>
<feature type="region of interest" description="Disordered" evidence="4">
    <location>
        <begin position="312"/>
        <end position="383"/>
    </location>
</feature>
<dbReference type="GO" id="GO:0003714">
    <property type="term" value="F:transcription corepressor activity"/>
    <property type="evidence" value="ECO:0007669"/>
    <property type="project" value="TreeGrafter"/>
</dbReference>
<feature type="region of interest" description="Disordered" evidence="4">
    <location>
        <begin position="237"/>
        <end position="299"/>
    </location>
</feature>
<dbReference type="CDD" id="cd23159">
    <property type="entry name" value="Prefoldin_URI1"/>
    <property type="match status" value="1"/>
</dbReference>
<organism evidence="5 6">
    <name type="scientific">Actinia tenebrosa</name>
    <name type="common">Australian red waratah sea anemone</name>
    <dbReference type="NCBI Taxonomy" id="6105"/>
    <lineage>
        <taxon>Eukaryota</taxon>
        <taxon>Metazoa</taxon>
        <taxon>Cnidaria</taxon>
        <taxon>Anthozoa</taxon>
        <taxon>Hexacorallia</taxon>
        <taxon>Actiniaria</taxon>
        <taxon>Actiniidae</taxon>
        <taxon>Actinia</taxon>
    </lineage>
</organism>
<dbReference type="InterPro" id="IPR009053">
    <property type="entry name" value="Prefoldin"/>
</dbReference>
<evidence type="ECO:0000256" key="2">
    <source>
        <dbReference type="ARBA" id="ARBA00023242"/>
    </source>
</evidence>
<dbReference type="InterPro" id="IPR052255">
    <property type="entry name" value="RNA_pol_II_subunit5-mediator"/>
</dbReference>
<keyword evidence="2" id="KW-0539">Nucleus</keyword>
<dbReference type="InterPro" id="IPR004127">
    <property type="entry name" value="Prefoldin_subunit_alpha"/>
</dbReference>
<accession>A0A6P8ITP2</accession>
<dbReference type="SUPFAM" id="SSF46579">
    <property type="entry name" value="Prefoldin"/>
    <property type="match status" value="1"/>
</dbReference>
<proteinExistence type="inferred from homology"/>
<dbReference type="PANTHER" id="PTHR15111:SF0">
    <property type="entry name" value="UNCONVENTIONAL PREFOLDIN RPB5 INTERACTOR 1"/>
    <property type="match status" value="1"/>
</dbReference>
<evidence type="ECO:0000313" key="6">
    <source>
        <dbReference type="RefSeq" id="XP_031570394.1"/>
    </source>
</evidence>
<dbReference type="Gene3D" id="1.10.287.370">
    <property type="match status" value="1"/>
</dbReference>
<name>A0A6P8ITP2_ACTTE</name>
<dbReference type="GO" id="GO:0000122">
    <property type="term" value="P:negative regulation of transcription by RNA polymerase II"/>
    <property type="evidence" value="ECO:0007669"/>
    <property type="project" value="TreeGrafter"/>
</dbReference>
<dbReference type="GO" id="GO:0019212">
    <property type="term" value="F:phosphatase inhibitor activity"/>
    <property type="evidence" value="ECO:0007669"/>
    <property type="project" value="TreeGrafter"/>
</dbReference>
<dbReference type="PANTHER" id="PTHR15111">
    <property type="entry name" value="RNA POLYMERASE II SUBUNIT 5-MEDIATING PROTEIN NNX3"/>
    <property type="match status" value="1"/>
</dbReference>
<sequence>MADKIDTKRLEDHKRNAILELENRLSIWRGFHNDYQSLQETLNFLPQKISHEIMVPFGSLAFMPGKLVHTNEILVLLGDNWFAKRSASQALEIVERRQKYVEENIESLNKELELFSSQLNFTKEFENIYKVDSGMIEIKEEIKDNGKPKGPRIAHEKAKTFAPKKVKQFQRCKVKDMSDEDKELFAKLDRLELNETRNKELENLGTSERFKDSETVKYDTWSLPKRTEVKFADELKLKGSDSDDSDDSNDSDNSSGAETEDQDNIKTIMVNFTNPTSGSVTVNDQACVSPSESESITAPSDIYLHYNPAPKSILKSSSTEKESLGEPLTKPSNSDEFRNEKESDREKAFSGKIIERSADSIPIQMASEPKPKRLSRFKAQRKS</sequence>
<dbReference type="GO" id="GO:0003682">
    <property type="term" value="F:chromatin binding"/>
    <property type="evidence" value="ECO:0007669"/>
    <property type="project" value="TreeGrafter"/>
</dbReference>
<protein>
    <submittedName>
        <fullName evidence="6">Unconventional prefoldin RPB5 interactor 1-like</fullName>
    </submittedName>
</protein>
<gene>
    <name evidence="6" type="primary">LOC116304752</name>
</gene>
<feature type="compositionally biased region" description="Basic and acidic residues" evidence="4">
    <location>
        <begin position="333"/>
        <end position="358"/>
    </location>
</feature>
<evidence type="ECO:0000256" key="1">
    <source>
        <dbReference type="ARBA" id="ARBA00004123"/>
    </source>
</evidence>
<evidence type="ECO:0000256" key="4">
    <source>
        <dbReference type="SAM" id="MobiDB-lite"/>
    </source>
</evidence>
<evidence type="ECO:0000313" key="5">
    <source>
        <dbReference type="Proteomes" id="UP000515163"/>
    </source>
</evidence>
<dbReference type="RefSeq" id="XP_031570394.1">
    <property type="nucleotide sequence ID" value="XM_031714534.1"/>
</dbReference>